<evidence type="ECO:0000256" key="5">
    <source>
        <dbReference type="ARBA" id="ARBA00022967"/>
    </source>
</evidence>
<keyword evidence="5" id="KW-1278">Translocase</keyword>
<feature type="domain" description="ABC transporter" evidence="7">
    <location>
        <begin position="33"/>
        <end position="263"/>
    </location>
</feature>
<dbReference type="InterPro" id="IPR012340">
    <property type="entry name" value="NA-bd_OB-fold"/>
</dbReference>
<dbReference type="InterPro" id="IPR003593">
    <property type="entry name" value="AAA+_ATPase"/>
</dbReference>
<sequence length="399" mass="43348">MRGTRAVVAMTPERPLDPQPAVPREVWAHMSRVELRNVDKWFDDTQVLFDVSFTAEEGEFVVLLGPSGCGKSTSLRLLAGLEDAGSGEIRIGDRVVNELPAAARGIAMVFQNYALFPHLSVQENILFGLKVRRVEKSDRADRLRRTSELLGLTEYLDRKPAQLSGGQRQRVALGRALVSGSSVILMDEPLSNLDAKLRQQMRLELRSLQRELGLTVVYVTHDQVEAMTMADRVVVMRDGAVDQDADPRTLYQAPARAEVARFIGSPPMNLMDGSATGGHVEIAASGVTIEVDRPDELVSEVLVGIRPEDIELEGRGIALPARVTTTELLGADQLVRLDVGGAHELIARLHPSTPAEPGHELTLHLPASAIHLFDARDGRRLAVQATAPSASGTSHATKG</sequence>
<dbReference type="PROSITE" id="PS00211">
    <property type="entry name" value="ABC_TRANSPORTER_1"/>
    <property type="match status" value="1"/>
</dbReference>
<keyword evidence="1" id="KW-0813">Transport</keyword>
<keyword evidence="4 8" id="KW-0067">ATP-binding</keyword>
<dbReference type="AlphaFoldDB" id="A0A411YC26"/>
<dbReference type="Gene3D" id="2.40.50.100">
    <property type="match status" value="1"/>
</dbReference>
<dbReference type="Proteomes" id="UP000291469">
    <property type="component" value="Chromosome"/>
</dbReference>
<dbReference type="EMBL" id="CP036402">
    <property type="protein sequence ID" value="QBI18759.1"/>
    <property type="molecule type" value="Genomic_DNA"/>
</dbReference>
<dbReference type="InterPro" id="IPR008995">
    <property type="entry name" value="Mo/tungstate-bd_C_term_dom"/>
</dbReference>
<dbReference type="Gene3D" id="2.40.50.140">
    <property type="entry name" value="Nucleic acid-binding proteins"/>
    <property type="match status" value="1"/>
</dbReference>
<dbReference type="OrthoDB" id="9802264at2"/>
<dbReference type="GO" id="GO:0055052">
    <property type="term" value="C:ATP-binding cassette (ABC) transporter complex, substrate-binding subunit-containing"/>
    <property type="evidence" value="ECO:0007669"/>
    <property type="project" value="TreeGrafter"/>
</dbReference>
<keyword evidence="2" id="KW-1003">Cell membrane</keyword>
<reference evidence="8 9" key="1">
    <citation type="submission" date="2019-01" db="EMBL/GenBank/DDBJ databases">
        <title>Egibacter rhizosphaerae EGI 80759T.</title>
        <authorList>
            <person name="Chen D.-D."/>
            <person name="Tian Y."/>
            <person name="Jiao J.-Y."/>
            <person name="Zhang X.-T."/>
            <person name="Zhang Y.-G."/>
            <person name="Zhang Y."/>
            <person name="Xiao M."/>
            <person name="Shu W.-S."/>
            <person name="Li W.-J."/>
        </authorList>
    </citation>
    <scope>NUCLEOTIDE SEQUENCE [LARGE SCALE GENOMIC DNA]</scope>
    <source>
        <strain evidence="8 9">EGI 80759</strain>
    </source>
</reference>
<evidence type="ECO:0000259" key="7">
    <source>
        <dbReference type="PROSITE" id="PS50893"/>
    </source>
</evidence>
<protein>
    <submittedName>
        <fullName evidence="8">ABC transporter ATP-binding protein</fullName>
    </submittedName>
</protein>
<dbReference type="GO" id="GO:0016887">
    <property type="term" value="F:ATP hydrolysis activity"/>
    <property type="evidence" value="ECO:0007669"/>
    <property type="project" value="InterPro"/>
</dbReference>
<dbReference type="CDD" id="cd03301">
    <property type="entry name" value="ABC_MalK_N"/>
    <property type="match status" value="1"/>
</dbReference>
<evidence type="ECO:0000256" key="2">
    <source>
        <dbReference type="ARBA" id="ARBA00022475"/>
    </source>
</evidence>
<dbReference type="PANTHER" id="PTHR43875:SF15">
    <property type="entry name" value="TREHALOSE IMPORT ATP-BINDING PROTEIN SUGC"/>
    <property type="match status" value="1"/>
</dbReference>
<dbReference type="GO" id="GO:0008643">
    <property type="term" value="P:carbohydrate transport"/>
    <property type="evidence" value="ECO:0007669"/>
    <property type="project" value="InterPro"/>
</dbReference>
<name>A0A411YC26_9ACTN</name>
<organism evidence="8 9">
    <name type="scientific">Egibacter rhizosphaerae</name>
    <dbReference type="NCBI Taxonomy" id="1670831"/>
    <lineage>
        <taxon>Bacteria</taxon>
        <taxon>Bacillati</taxon>
        <taxon>Actinomycetota</taxon>
        <taxon>Nitriliruptoria</taxon>
        <taxon>Egibacterales</taxon>
        <taxon>Egibacteraceae</taxon>
        <taxon>Egibacter</taxon>
    </lineage>
</organism>
<dbReference type="InterPro" id="IPR017871">
    <property type="entry name" value="ABC_transporter-like_CS"/>
</dbReference>
<dbReference type="SMART" id="SM00382">
    <property type="entry name" value="AAA"/>
    <property type="match status" value="1"/>
</dbReference>
<keyword evidence="3" id="KW-0547">Nucleotide-binding</keyword>
<dbReference type="InterPro" id="IPR047641">
    <property type="entry name" value="ABC_transpr_MalK/UgpC-like"/>
</dbReference>
<gene>
    <name evidence="8" type="ORF">ER308_03805</name>
</gene>
<dbReference type="SUPFAM" id="SSF52540">
    <property type="entry name" value="P-loop containing nucleoside triphosphate hydrolases"/>
    <property type="match status" value="1"/>
</dbReference>
<evidence type="ECO:0000313" key="8">
    <source>
        <dbReference type="EMBL" id="QBI18759.1"/>
    </source>
</evidence>
<evidence type="ECO:0000256" key="4">
    <source>
        <dbReference type="ARBA" id="ARBA00022840"/>
    </source>
</evidence>
<dbReference type="InterPro" id="IPR015855">
    <property type="entry name" value="ABC_transpr_MalK-like"/>
</dbReference>
<dbReference type="GO" id="GO:0005524">
    <property type="term" value="F:ATP binding"/>
    <property type="evidence" value="ECO:0007669"/>
    <property type="project" value="UniProtKB-KW"/>
</dbReference>
<dbReference type="PANTHER" id="PTHR43875">
    <property type="entry name" value="MALTODEXTRIN IMPORT ATP-BINDING PROTEIN MSMX"/>
    <property type="match status" value="1"/>
</dbReference>
<dbReference type="Pfam" id="PF08402">
    <property type="entry name" value="TOBE_2"/>
    <property type="match status" value="1"/>
</dbReference>
<dbReference type="PROSITE" id="PS50893">
    <property type="entry name" value="ABC_TRANSPORTER_2"/>
    <property type="match status" value="1"/>
</dbReference>
<evidence type="ECO:0000313" key="9">
    <source>
        <dbReference type="Proteomes" id="UP000291469"/>
    </source>
</evidence>
<dbReference type="InterPro" id="IPR027417">
    <property type="entry name" value="P-loop_NTPase"/>
</dbReference>
<dbReference type="FunFam" id="3.40.50.300:FF:000042">
    <property type="entry name" value="Maltose/maltodextrin ABC transporter, ATP-binding protein"/>
    <property type="match status" value="1"/>
</dbReference>
<dbReference type="GO" id="GO:0140359">
    <property type="term" value="F:ABC-type transporter activity"/>
    <property type="evidence" value="ECO:0007669"/>
    <property type="project" value="InterPro"/>
</dbReference>
<dbReference type="SUPFAM" id="SSF50331">
    <property type="entry name" value="MOP-like"/>
    <property type="match status" value="1"/>
</dbReference>
<dbReference type="Pfam" id="PF00005">
    <property type="entry name" value="ABC_tran"/>
    <property type="match status" value="1"/>
</dbReference>
<proteinExistence type="predicted"/>
<dbReference type="InterPro" id="IPR013611">
    <property type="entry name" value="Transp-assoc_OB_typ2"/>
</dbReference>
<dbReference type="Gene3D" id="3.40.50.300">
    <property type="entry name" value="P-loop containing nucleotide triphosphate hydrolases"/>
    <property type="match status" value="1"/>
</dbReference>
<evidence type="ECO:0000256" key="6">
    <source>
        <dbReference type="ARBA" id="ARBA00023136"/>
    </source>
</evidence>
<accession>A0A411YC26</accession>
<dbReference type="KEGG" id="erz:ER308_03805"/>
<evidence type="ECO:0000256" key="1">
    <source>
        <dbReference type="ARBA" id="ARBA00022448"/>
    </source>
</evidence>
<evidence type="ECO:0000256" key="3">
    <source>
        <dbReference type="ARBA" id="ARBA00022741"/>
    </source>
</evidence>
<keyword evidence="6" id="KW-0472">Membrane</keyword>
<dbReference type="InterPro" id="IPR003439">
    <property type="entry name" value="ABC_transporter-like_ATP-bd"/>
</dbReference>
<keyword evidence="9" id="KW-1185">Reference proteome</keyword>